<dbReference type="Proteomes" id="UP000593847">
    <property type="component" value="Chromosome"/>
</dbReference>
<protein>
    <submittedName>
        <fullName evidence="2">Uncharacterized protein</fullName>
    </submittedName>
</protein>
<dbReference type="RefSeq" id="WP_014754915.1">
    <property type="nucleotide sequence ID" value="NZ_CP062699.1"/>
</dbReference>
<evidence type="ECO:0000313" key="2">
    <source>
        <dbReference type="EMBL" id="QOJ92525.1"/>
    </source>
</evidence>
<feature type="compositionally biased region" description="Pro residues" evidence="1">
    <location>
        <begin position="534"/>
        <end position="544"/>
    </location>
</feature>
<dbReference type="EMBL" id="CP062699">
    <property type="protein sequence ID" value="QOJ92525.1"/>
    <property type="molecule type" value="Genomic_DNA"/>
</dbReference>
<dbReference type="KEGG" id="ptai:ICN73_06525"/>
<keyword evidence="3" id="KW-1185">Reference proteome</keyword>
<evidence type="ECO:0000313" key="3">
    <source>
        <dbReference type="Proteomes" id="UP000593847"/>
    </source>
</evidence>
<gene>
    <name evidence="2" type="ORF">ICN73_06525</name>
</gene>
<reference evidence="2" key="1">
    <citation type="submission" date="2020-09" db="EMBL/GenBank/DDBJ databases">
        <title>Complete genome sequence of Pseudomonas taiwanensis CC, a plant growth-promoting and biotite-weathering strain.</title>
        <authorList>
            <person name="Cheng C."/>
        </authorList>
    </citation>
    <scope>NUCLEOTIDE SEQUENCE [LARGE SCALE GENOMIC DNA]</scope>
    <source>
        <strain evidence="2">WRS8</strain>
    </source>
</reference>
<feature type="compositionally biased region" description="Low complexity" evidence="1">
    <location>
        <begin position="545"/>
        <end position="555"/>
    </location>
</feature>
<accession>A0A7L9GJB6</accession>
<organism evidence="2 3">
    <name type="scientific">Pseudomonas taiwanensis</name>
    <dbReference type="NCBI Taxonomy" id="470150"/>
    <lineage>
        <taxon>Bacteria</taxon>
        <taxon>Pseudomonadati</taxon>
        <taxon>Pseudomonadota</taxon>
        <taxon>Gammaproteobacteria</taxon>
        <taxon>Pseudomonadales</taxon>
        <taxon>Pseudomonadaceae</taxon>
        <taxon>Pseudomonas</taxon>
    </lineage>
</organism>
<proteinExistence type="predicted"/>
<dbReference type="AlphaFoldDB" id="A0A7L9GJB6"/>
<feature type="region of interest" description="Disordered" evidence="1">
    <location>
        <begin position="509"/>
        <end position="555"/>
    </location>
</feature>
<name>A0A7L9GJB6_9PSED</name>
<evidence type="ECO:0000256" key="1">
    <source>
        <dbReference type="SAM" id="MobiDB-lite"/>
    </source>
</evidence>
<sequence length="555" mass="61640">MADNALIDLLKQTGPLLSSDLSKLLETKYGLNPEAARKRVERGCAGMTRLNHIIFPHRARFCYLQEEYGSPFFFENLMEALKKTRSAYFAALQALALRGNVMPRRHFLIACGAPVAQKKHISAETLLERLVKATLVKEVTLPGGESCVVRCDHHQMLEVTSTWAKMKGRLIAEKITLLAVKDWARNLGMVSYDSVETREDEGSETLPKVGTFNWDLAGPSYLFPMREYVNTTLKPGFFVCDLALNGWVTAAHLAGFVNKCVTLRSLRKVSKCLQIFVAESYHTEAFALLKEQGIIPATTESLFGRDVALALKNLCAVLTDTAKLTQAPEALDKIFNDLSRIEGAASTLRGSLFEFAVAQIARSTFLGYPQEMNRIVKDSIGAEAEIDVLAYRPGHEVVFIECKGIHPISTLDDAEVEKWLDKRVPVIRGFVKTHSEWANIRQRFELWTSGKLSDDAIAMVKAAQAKNPKLDIQLRDADYVLGQAMSGNDQGLLKTYRQHFVTHPMQEFEAARKREQRKAEKAKARLKAPSIEPAAPPPTSPPAPSAGLSLPSSNL</sequence>
<feature type="compositionally biased region" description="Basic and acidic residues" evidence="1">
    <location>
        <begin position="509"/>
        <end position="523"/>
    </location>
</feature>